<organism evidence="5 6">
    <name type="scientific">Euzebyella saccharophila</name>
    <dbReference type="NCBI Taxonomy" id="679664"/>
    <lineage>
        <taxon>Bacteria</taxon>
        <taxon>Pseudomonadati</taxon>
        <taxon>Bacteroidota</taxon>
        <taxon>Flavobacteriia</taxon>
        <taxon>Flavobacteriales</taxon>
        <taxon>Flavobacteriaceae</taxon>
        <taxon>Euzebyella</taxon>
    </lineage>
</organism>
<dbReference type="Proteomes" id="UP001595814">
    <property type="component" value="Unassembled WGS sequence"/>
</dbReference>
<dbReference type="InterPro" id="IPR045019">
    <property type="entry name" value="BETA-OHASE-like"/>
</dbReference>
<evidence type="ECO:0000256" key="2">
    <source>
        <dbReference type="ARBA" id="ARBA00022746"/>
    </source>
</evidence>
<keyword evidence="3" id="KW-0560">Oxidoreductase</keyword>
<evidence type="ECO:0000313" key="6">
    <source>
        <dbReference type="Proteomes" id="UP001595814"/>
    </source>
</evidence>
<dbReference type="RefSeq" id="WP_192462553.1">
    <property type="nucleotide sequence ID" value="NZ_JACYFJ010000004.1"/>
</dbReference>
<dbReference type="EMBL" id="JBHSAW010000001">
    <property type="protein sequence ID" value="MFC4094307.1"/>
    <property type="molecule type" value="Genomic_DNA"/>
</dbReference>
<feature type="transmembrane region" description="Helical" evidence="4">
    <location>
        <begin position="54"/>
        <end position="71"/>
    </location>
</feature>
<evidence type="ECO:0000256" key="4">
    <source>
        <dbReference type="SAM" id="Phobius"/>
    </source>
</evidence>
<protein>
    <submittedName>
        <fullName evidence="5">Sterol desaturase family protein</fullName>
    </submittedName>
</protein>
<dbReference type="PANTHER" id="PTHR31899">
    <property type="entry name" value="BETA-CAROTENE 3-HYDROXYLASE 1, CHLOROPLASTIC"/>
    <property type="match status" value="1"/>
</dbReference>
<sequence>MKFLIWMLIFLGTFCFMEFMAWFTHKYIMHGFLWSLHRDHHKKDHDSWFERNDAFFIFYAIVSMVLFYLGAQTSFWYGWPLGFGILAYGIAYFLVHDIFIHQRFKMFRKADHWYAKGVRRAHKMHHKHIGKEDGECFGMLFVPFKYFKNAKSS</sequence>
<evidence type="ECO:0000256" key="3">
    <source>
        <dbReference type="ARBA" id="ARBA00023002"/>
    </source>
</evidence>
<gene>
    <name evidence="5" type="ORF">ACFOUT_00375</name>
</gene>
<keyword evidence="2" id="KW-0125">Carotenoid biosynthesis</keyword>
<feature type="transmembrane region" description="Helical" evidence="4">
    <location>
        <begin position="77"/>
        <end position="99"/>
    </location>
</feature>
<keyword evidence="4" id="KW-1133">Transmembrane helix</keyword>
<dbReference type="PANTHER" id="PTHR31899:SF9">
    <property type="entry name" value="BETA-CAROTENE 3-HYDROXYLASE 1, CHLOROPLASTIC"/>
    <property type="match status" value="1"/>
</dbReference>
<proteinExistence type="inferred from homology"/>
<feature type="transmembrane region" description="Helical" evidence="4">
    <location>
        <begin position="6"/>
        <end position="33"/>
    </location>
</feature>
<keyword evidence="4" id="KW-0812">Transmembrane</keyword>
<comment type="similarity">
    <text evidence="1">Belongs to the sterol desaturase family.</text>
</comment>
<reference evidence="6" key="1">
    <citation type="journal article" date="2019" name="Int. J. Syst. Evol. Microbiol.">
        <title>The Global Catalogue of Microorganisms (GCM) 10K type strain sequencing project: providing services to taxonomists for standard genome sequencing and annotation.</title>
        <authorList>
            <consortium name="The Broad Institute Genomics Platform"/>
            <consortium name="The Broad Institute Genome Sequencing Center for Infectious Disease"/>
            <person name="Wu L."/>
            <person name="Ma J."/>
        </authorList>
    </citation>
    <scope>NUCLEOTIDE SEQUENCE [LARGE SCALE GENOMIC DNA]</scope>
    <source>
        <strain evidence="6">CECT 7477</strain>
    </source>
</reference>
<accession>A0ABV8JHN6</accession>
<evidence type="ECO:0000256" key="1">
    <source>
        <dbReference type="ARBA" id="ARBA00009324"/>
    </source>
</evidence>
<keyword evidence="6" id="KW-1185">Reference proteome</keyword>
<name>A0ABV8JHN6_9FLAO</name>
<comment type="caution">
    <text evidence="5">The sequence shown here is derived from an EMBL/GenBank/DDBJ whole genome shotgun (WGS) entry which is preliminary data.</text>
</comment>
<evidence type="ECO:0000313" key="5">
    <source>
        <dbReference type="EMBL" id="MFC4094307.1"/>
    </source>
</evidence>
<keyword evidence="4" id="KW-0472">Membrane</keyword>